<evidence type="ECO:0000256" key="6">
    <source>
        <dbReference type="ARBA" id="ARBA00022842"/>
    </source>
</evidence>
<dbReference type="GO" id="GO:0046872">
    <property type="term" value="F:metal ion binding"/>
    <property type="evidence" value="ECO:0007669"/>
    <property type="project" value="UniProtKB-KW"/>
</dbReference>
<dbReference type="GO" id="GO:0006164">
    <property type="term" value="P:purine nucleotide biosynthetic process"/>
    <property type="evidence" value="ECO:0007669"/>
    <property type="project" value="UniProtKB-KW"/>
</dbReference>
<dbReference type="SUPFAM" id="SSF52317">
    <property type="entry name" value="Class I glutamine amidotransferase-like"/>
    <property type="match status" value="1"/>
</dbReference>
<evidence type="ECO:0000313" key="12">
    <source>
        <dbReference type="Proteomes" id="UP001142055"/>
    </source>
</evidence>
<comment type="caution">
    <text evidence="11">The sequence shown here is derived from an EMBL/GenBank/DDBJ whole genome shotgun (WGS) entry which is preliminary data.</text>
</comment>
<dbReference type="GO" id="GO:0004642">
    <property type="term" value="F:phosphoribosylformylglycinamidine synthase activity"/>
    <property type="evidence" value="ECO:0007669"/>
    <property type="project" value="TreeGrafter"/>
</dbReference>
<dbReference type="Pfam" id="PF18076">
    <property type="entry name" value="FGAR-AT_N"/>
    <property type="match status" value="1"/>
</dbReference>
<dbReference type="CDD" id="cd01740">
    <property type="entry name" value="GATase1_FGAR_AT"/>
    <property type="match status" value="1"/>
</dbReference>
<dbReference type="InterPro" id="IPR036604">
    <property type="entry name" value="PurS-like_sf"/>
</dbReference>
<keyword evidence="6" id="KW-0460">Magnesium</keyword>
<dbReference type="InterPro" id="IPR036921">
    <property type="entry name" value="PurM-like_N_sf"/>
</dbReference>
<dbReference type="PROSITE" id="PS51273">
    <property type="entry name" value="GATASE_TYPE_1"/>
    <property type="match status" value="1"/>
</dbReference>
<dbReference type="Proteomes" id="UP001142055">
    <property type="component" value="Chromosome 2"/>
</dbReference>
<dbReference type="InterPro" id="IPR029062">
    <property type="entry name" value="Class_I_gatase-like"/>
</dbReference>
<feature type="domain" description="FGAR-AT PurM N-terminal-like" evidence="10">
    <location>
        <begin position="658"/>
        <end position="762"/>
    </location>
</feature>
<gene>
    <name evidence="11" type="ORF">RDWZM_006980</name>
</gene>
<evidence type="ECO:0000259" key="7">
    <source>
        <dbReference type="Pfam" id="PF02769"/>
    </source>
</evidence>
<evidence type="ECO:0000259" key="9">
    <source>
        <dbReference type="Pfam" id="PF18076"/>
    </source>
</evidence>
<evidence type="ECO:0000259" key="10">
    <source>
        <dbReference type="Pfam" id="PF22689"/>
    </source>
</evidence>
<evidence type="ECO:0000259" key="8">
    <source>
        <dbReference type="Pfam" id="PF18072"/>
    </source>
</evidence>
<protein>
    <submittedName>
        <fullName evidence="11">Uncharacterized protein</fullName>
    </submittedName>
</protein>
<dbReference type="EMBL" id="JAPWDV010000002">
    <property type="protein sequence ID" value="KAJ6221168.1"/>
    <property type="molecule type" value="Genomic_DNA"/>
</dbReference>
<dbReference type="GO" id="GO:0005524">
    <property type="term" value="F:ATP binding"/>
    <property type="evidence" value="ECO:0007669"/>
    <property type="project" value="UniProtKB-KW"/>
</dbReference>
<dbReference type="SUPFAM" id="SSF82697">
    <property type="entry name" value="PurS-like"/>
    <property type="match status" value="1"/>
</dbReference>
<evidence type="ECO:0000256" key="3">
    <source>
        <dbReference type="ARBA" id="ARBA00022741"/>
    </source>
</evidence>
<organism evidence="11 12">
    <name type="scientific">Blomia tropicalis</name>
    <name type="common">Mite</name>
    <dbReference type="NCBI Taxonomy" id="40697"/>
    <lineage>
        <taxon>Eukaryota</taxon>
        <taxon>Metazoa</taxon>
        <taxon>Ecdysozoa</taxon>
        <taxon>Arthropoda</taxon>
        <taxon>Chelicerata</taxon>
        <taxon>Arachnida</taxon>
        <taxon>Acari</taxon>
        <taxon>Acariformes</taxon>
        <taxon>Sarcoptiformes</taxon>
        <taxon>Astigmata</taxon>
        <taxon>Glycyphagoidea</taxon>
        <taxon>Echimyopodidae</taxon>
        <taxon>Blomia</taxon>
    </lineage>
</organism>
<dbReference type="SUPFAM" id="SSF55326">
    <property type="entry name" value="PurM N-terminal domain-like"/>
    <property type="match status" value="2"/>
</dbReference>
<feature type="domain" description="Phosphoribosylformylglycinamidine synthase linker" evidence="8">
    <location>
        <begin position="176"/>
        <end position="225"/>
    </location>
</feature>
<dbReference type="CDD" id="cd02203">
    <property type="entry name" value="PurL_repeat1"/>
    <property type="match status" value="1"/>
</dbReference>
<name>A0A9Q0RM96_BLOTA</name>
<dbReference type="Pfam" id="PF13507">
    <property type="entry name" value="GATase_5"/>
    <property type="match status" value="1"/>
</dbReference>
<keyword evidence="5" id="KW-0067">ATP-binding</keyword>
<dbReference type="InterPro" id="IPR055181">
    <property type="entry name" value="FGAR-AT_PurM_N-like"/>
</dbReference>
<proteinExistence type="predicted"/>
<dbReference type="Gene3D" id="3.90.650.10">
    <property type="entry name" value="PurM-like C-terminal domain"/>
    <property type="match status" value="2"/>
</dbReference>
<dbReference type="Pfam" id="PF02769">
    <property type="entry name" value="AIRS_C"/>
    <property type="match status" value="2"/>
</dbReference>
<dbReference type="FunFam" id="3.30.1330.10:FF:000010">
    <property type="entry name" value="Phosphoribosylformylglycinamidine synthase"/>
    <property type="match status" value="1"/>
</dbReference>
<dbReference type="GO" id="GO:0005737">
    <property type="term" value="C:cytoplasm"/>
    <property type="evidence" value="ECO:0007669"/>
    <property type="project" value="TreeGrafter"/>
</dbReference>
<accession>A0A9Q0RM96</accession>
<evidence type="ECO:0000256" key="2">
    <source>
        <dbReference type="ARBA" id="ARBA00022723"/>
    </source>
</evidence>
<dbReference type="Gene3D" id="1.10.8.750">
    <property type="entry name" value="Phosphoribosylformylglycinamidine synthase, linker domain"/>
    <property type="match status" value="1"/>
</dbReference>
<dbReference type="InterPro" id="IPR041609">
    <property type="entry name" value="PurL_linker"/>
</dbReference>
<dbReference type="FunFam" id="1.10.8.750:FF:000001">
    <property type="entry name" value="Putative phosphoribosylformylglycinamidine synthase"/>
    <property type="match status" value="1"/>
</dbReference>
<dbReference type="Gene3D" id="3.30.1330.10">
    <property type="entry name" value="PurM-like, N-terminal domain"/>
    <property type="match status" value="2"/>
</dbReference>
<dbReference type="InterPro" id="IPR036676">
    <property type="entry name" value="PurM-like_C_sf"/>
</dbReference>
<dbReference type="Gene3D" id="3.40.50.880">
    <property type="match status" value="1"/>
</dbReference>
<keyword evidence="12" id="KW-1185">Reference proteome</keyword>
<keyword evidence="3" id="KW-0547">Nucleotide-binding</keyword>
<dbReference type="OMA" id="LSANWMW"/>
<reference evidence="11" key="1">
    <citation type="submission" date="2022-12" db="EMBL/GenBank/DDBJ databases">
        <title>Genome assemblies of Blomia tropicalis.</title>
        <authorList>
            <person name="Cui Y."/>
        </authorList>
    </citation>
    <scope>NUCLEOTIDE SEQUENCE</scope>
    <source>
        <tissue evidence="11">Adult mites</tissue>
    </source>
</reference>
<dbReference type="Pfam" id="PF18072">
    <property type="entry name" value="FGAR-AT_linker"/>
    <property type="match status" value="1"/>
</dbReference>
<dbReference type="AlphaFoldDB" id="A0A9Q0RM96"/>
<dbReference type="InterPro" id="IPR040707">
    <property type="entry name" value="FGAR-AT_N"/>
</dbReference>
<evidence type="ECO:0000256" key="5">
    <source>
        <dbReference type="ARBA" id="ARBA00022840"/>
    </source>
</evidence>
<keyword evidence="1" id="KW-0436">Ligase</keyword>
<dbReference type="SUPFAM" id="SSF56042">
    <property type="entry name" value="PurM C-terminal domain-like"/>
    <property type="match status" value="2"/>
</dbReference>
<keyword evidence="2" id="KW-0479">Metal-binding</keyword>
<feature type="domain" description="PurM-like C-terminal" evidence="7">
    <location>
        <begin position="794"/>
        <end position="921"/>
    </location>
</feature>
<sequence>MVASVLQFYQTPALSKVEQDAILHRSRSICNSIKGLRTEFCYYVDCQVALTQPQLEQLKWILTPNFETKILQNKSELRSINSNGSCFIEIGPRLNFSTALSTNAVSICSNIGLGNKVNRIEKNGTLTKEQEIRLIDSLHDRMTEQRYFKPIETFQLPPTQDDWYEIDVINGGENALREVSNKLGLAFDDWDIQYYCKLFRDTLKRNPTSVECFDLAQSNSEHSRHWFFKGRIVVDGKEVPQSLIEMVASTQETTNDNNVIKFNDNSSAIRGYNDLNVMLPFDSTQASFVHVKKNQSRHIIFTAETHNFPTGVAPFPGATTGTGGRIRDVQAAGRGAHVIAGTAGYSFGNLHIPGYDLDWEDKCEQYPHNFATPVQVCIEASNGASDYGNKFGEPVLAGFCRSFGQRYNQERIEWIKPIMFSGGIGTIDATFVGKNQPKIGMCVAKVGGPIYRIGVGGGAASSTEVQGAEGSESLDFGAVQRGDAEMEQKLNRVIRACIEHDTNPIESIHDQGAGGNGNVLKEICEPMGAKIYCKNFTLGDPTINTMELWGAEYQESNAILIAEHNRQLLDKISQREKCKVDFVGHITGDEHITLIEEFKYQKIQPVLKPLTLKSDLTIEKALKQVLRLPSVGSKRFLTTKVDRCVTGLCNIDWRTTDQGLINPAANGRLSVAEAVTNLMFVVISELADVKCSGNWMWPAKLNGEGALLVETCEAMCEFMKKLNIAIDGGKDSLSMAAKVKLQNGQSEVVKSPGTLVVSAYAPVPDIRVKVTPELMINNCSLIYVNLSGTNRFRLGASALAQVTKQLGDDCPDVNDAFKLKHCFEIVQNLIRNGHCTAGHDVSDGGLVTCLIEMAIGTNCGLNVNINGSGNAPLNVLFAEECGVVIEVRNNHLNSTMEQFKSKGIDAQVIGSANESNKIMIHVDGQLLIQNSTNNLRDHWEETSFELDKLQANPDCVRQEKSGLSRRKTPNWKLSFDTHKININIDSHISNAPKVAVLREEGINGDREMIASFYMVGFEVADVTVTDLISESINLDQFRGLIFPGGFSFADVLGSARGWAATLKFNSKVEAQLERFKRRTDTFSLGVCNGCQLMAILGWVGCKSNGTQGTMLEHNESRRFECRFSSVKIPEQTKAIMLAGMGGTSMGVWIAHGEGRFVFENDQVRNEVKQNYVALQYVDDDNRPTNEYPLNPNGSEYAIAGICSNDGRHLAMMPHPERATFSWQWPYVPQSLSHIRKDLQSPWAKMFENAYNWVTNN</sequence>
<dbReference type="InterPro" id="IPR010918">
    <property type="entry name" value="PurM-like_C_dom"/>
</dbReference>
<feature type="domain" description="PurM-like C-terminal" evidence="7">
    <location>
        <begin position="439"/>
        <end position="595"/>
    </location>
</feature>
<dbReference type="CDD" id="cd02204">
    <property type="entry name" value="PurL_repeat2"/>
    <property type="match status" value="1"/>
</dbReference>
<evidence type="ECO:0000256" key="4">
    <source>
        <dbReference type="ARBA" id="ARBA00022755"/>
    </source>
</evidence>
<evidence type="ECO:0000313" key="11">
    <source>
        <dbReference type="EMBL" id="KAJ6221168.1"/>
    </source>
</evidence>
<dbReference type="PANTHER" id="PTHR10099">
    <property type="entry name" value="PHOSPHORIBOSYLFORMYLGLYCINAMIDINE SYNTHASE"/>
    <property type="match status" value="1"/>
</dbReference>
<dbReference type="SMART" id="SM01211">
    <property type="entry name" value="GATase_5"/>
    <property type="match status" value="1"/>
</dbReference>
<keyword evidence="4" id="KW-0658">Purine biosynthesis</keyword>
<dbReference type="PANTHER" id="PTHR10099:SF1">
    <property type="entry name" value="PHOSPHORIBOSYLFORMYLGLYCINAMIDINE SYNTHASE"/>
    <property type="match status" value="1"/>
</dbReference>
<feature type="domain" description="Phosphoribosylformylglycinamidine synthase N-terminal" evidence="9">
    <location>
        <begin position="39"/>
        <end position="148"/>
    </location>
</feature>
<dbReference type="Pfam" id="PF22689">
    <property type="entry name" value="FGAR-AT_PurM_N-like"/>
    <property type="match status" value="1"/>
</dbReference>
<evidence type="ECO:0000256" key="1">
    <source>
        <dbReference type="ARBA" id="ARBA00022598"/>
    </source>
</evidence>
<dbReference type="SUPFAM" id="SSF109736">
    <property type="entry name" value="FGAM synthase PurL, linker domain"/>
    <property type="match status" value="1"/>
</dbReference>